<reference evidence="1 2" key="1">
    <citation type="journal article" date="2023" name="Sci. Data">
        <title>Genome assembly of the Korean intertidal mud-creeper Batillaria attramentaria.</title>
        <authorList>
            <person name="Patra A.K."/>
            <person name="Ho P.T."/>
            <person name="Jun S."/>
            <person name="Lee S.J."/>
            <person name="Kim Y."/>
            <person name="Won Y.J."/>
        </authorList>
    </citation>
    <scope>NUCLEOTIDE SEQUENCE [LARGE SCALE GENOMIC DNA]</scope>
    <source>
        <strain evidence="1">Wonlab-2016</strain>
    </source>
</reference>
<comment type="caution">
    <text evidence="1">The sequence shown here is derived from an EMBL/GenBank/DDBJ whole genome shotgun (WGS) entry which is preliminary data.</text>
</comment>
<keyword evidence="2" id="KW-1185">Reference proteome</keyword>
<name>A0ABD0KMQ6_9CAEN</name>
<proteinExistence type="predicted"/>
<evidence type="ECO:0000313" key="1">
    <source>
        <dbReference type="EMBL" id="KAK7488504.1"/>
    </source>
</evidence>
<dbReference type="EMBL" id="JACVVK020000150">
    <property type="protein sequence ID" value="KAK7488504.1"/>
    <property type="molecule type" value="Genomic_DNA"/>
</dbReference>
<dbReference type="Proteomes" id="UP001519460">
    <property type="component" value="Unassembled WGS sequence"/>
</dbReference>
<feature type="non-terminal residue" evidence="1">
    <location>
        <position position="104"/>
    </location>
</feature>
<sequence length="104" mass="11076">PDHGRERRWCGGVRRLTMSAAFLPRAVRHASQLSLITARADTWGTCGTKSAQVGEVCGSGQTVALHALENTENLLQALRFRPAGSTSDVDKAAFSFSSFSPGVS</sequence>
<feature type="non-terminal residue" evidence="1">
    <location>
        <position position="1"/>
    </location>
</feature>
<protein>
    <submittedName>
        <fullName evidence="1">Uncharacterized protein</fullName>
    </submittedName>
</protein>
<dbReference type="AlphaFoldDB" id="A0ABD0KMQ6"/>
<evidence type="ECO:0000313" key="2">
    <source>
        <dbReference type="Proteomes" id="UP001519460"/>
    </source>
</evidence>
<gene>
    <name evidence="1" type="ORF">BaRGS_00020289</name>
</gene>
<organism evidence="1 2">
    <name type="scientific">Batillaria attramentaria</name>
    <dbReference type="NCBI Taxonomy" id="370345"/>
    <lineage>
        <taxon>Eukaryota</taxon>
        <taxon>Metazoa</taxon>
        <taxon>Spiralia</taxon>
        <taxon>Lophotrochozoa</taxon>
        <taxon>Mollusca</taxon>
        <taxon>Gastropoda</taxon>
        <taxon>Caenogastropoda</taxon>
        <taxon>Sorbeoconcha</taxon>
        <taxon>Cerithioidea</taxon>
        <taxon>Batillariidae</taxon>
        <taxon>Batillaria</taxon>
    </lineage>
</organism>
<accession>A0ABD0KMQ6</accession>